<organism evidence="1 2">
    <name type="scientific">Cylicocyclus nassatus</name>
    <name type="common">Nematode worm</name>
    <dbReference type="NCBI Taxonomy" id="53992"/>
    <lineage>
        <taxon>Eukaryota</taxon>
        <taxon>Metazoa</taxon>
        <taxon>Ecdysozoa</taxon>
        <taxon>Nematoda</taxon>
        <taxon>Chromadorea</taxon>
        <taxon>Rhabditida</taxon>
        <taxon>Rhabditina</taxon>
        <taxon>Rhabditomorpha</taxon>
        <taxon>Strongyloidea</taxon>
        <taxon>Strongylidae</taxon>
        <taxon>Cylicocyclus</taxon>
    </lineage>
</organism>
<proteinExistence type="predicted"/>
<evidence type="ECO:0000313" key="2">
    <source>
        <dbReference type="Proteomes" id="UP001176961"/>
    </source>
</evidence>
<keyword evidence="2" id="KW-1185">Reference proteome</keyword>
<protein>
    <submittedName>
        <fullName evidence="1">Uncharacterized protein</fullName>
    </submittedName>
</protein>
<comment type="caution">
    <text evidence="1">The sequence shown here is derived from an EMBL/GenBank/DDBJ whole genome shotgun (WGS) entry which is preliminary data.</text>
</comment>
<reference evidence="1" key="1">
    <citation type="submission" date="2023-07" db="EMBL/GenBank/DDBJ databases">
        <authorList>
            <consortium name="CYATHOMIX"/>
        </authorList>
    </citation>
    <scope>NUCLEOTIDE SEQUENCE</scope>
    <source>
        <strain evidence="1">N/A</strain>
    </source>
</reference>
<accession>A0AA36M7W8</accession>
<sequence length="132" mass="14506">MLWPLCGFYVTLDVTHRLLRRVCLKAGESFMVKFSIFMASFPRSKMESVAMPNRFGSFGHEAAVHNHTALHHTVVFASNGGCILRRLQNAATVCAGFPDGAHKTGSSPSIHNSLVGSHVFVNEVIKFLDNMS</sequence>
<dbReference type="EMBL" id="CATQJL010000305">
    <property type="protein sequence ID" value="CAJ0602599.1"/>
    <property type="molecule type" value="Genomic_DNA"/>
</dbReference>
<dbReference type="Proteomes" id="UP001176961">
    <property type="component" value="Unassembled WGS sequence"/>
</dbReference>
<name>A0AA36M7W8_CYLNA</name>
<evidence type="ECO:0000313" key="1">
    <source>
        <dbReference type="EMBL" id="CAJ0602599.1"/>
    </source>
</evidence>
<dbReference type="AlphaFoldDB" id="A0AA36M7W8"/>
<gene>
    <name evidence="1" type="ORF">CYNAS_LOCUS14582</name>
</gene>